<dbReference type="InterPro" id="IPR000073">
    <property type="entry name" value="AB_hydrolase_1"/>
</dbReference>
<dbReference type="Pfam" id="PF00561">
    <property type="entry name" value="Abhydrolase_1"/>
    <property type="match status" value="1"/>
</dbReference>
<reference evidence="2 3" key="1">
    <citation type="submission" date="2018-04" db="EMBL/GenBank/DDBJ databases">
        <title>Genomic Encyclopedia of Archaeal and Bacterial Type Strains, Phase II (KMG-II): from individual species to whole genera.</title>
        <authorList>
            <person name="Goeker M."/>
        </authorList>
    </citation>
    <scope>NUCLEOTIDE SEQUENCE [LARGE SCALE GENOMIC DNA]</scope>
    <source>
        <strain evidence="2 3">DSM 5822</strain>
    </source>
</reference>
<dbReference type="AlphaFoldDB" id="A0A2T5IVH8"/>
<dbReference type="RefSeq" id="WP_107866638.1">
    <property type="nucleotide sequence ID" value="NZ_QAON01000016.1"/>
</dbReference>
<comment type="caution">
    <text evidence="2">The sequence shown here is derived from an EMBL/GenBank/DDBJ whole genome shotgun (WGS) entry which is preliminary data.</text>
</comment>
<name>A0A2T5IVH8_9GAMM</name>
<dbReference type="OrthoDB" id="9773293at2"/>
<evidence type="ECO:0000313" key="3">
    <source>
        <dbReference type="Proteomes" id="UP000244223"/>
    </source>
</evidence>
<dbReference type="GO" id="GO:0004806">
    <property type="term" value="F:triacylglycerol lipase activity"/>
    <property type="evidence" value="ECO:0007669"/>
    <property type="project" value="TreeGrafter"/>
</dbReference>
<dbReference type="GO" id="GO:0046503">
    <property type="term" value="P:glycerolipid catabolic process"/>
    <property type="evidence" value="ECO:0007669"/>
    <property type="project" value="TreeGrafter"/>
</dbReference>
<dbReference type="PANTHER" id="PTHR43433">
    <property type="entry name" value="HYDROLASE, ALPHA/BETA FOLD FAMILY PROTEIN"/>
    <property type="match status" value="1"/>
</dbReference>
<protein>
    <submittedName>
        <fullName evidence="2">Pimeloyl-ACP methyl ester carboxylesterase</fullName>
    </submittedName>
</protein>
<accession>A0A2T5IVH8</accession>
<dbReference type="PANTHER" id="PTHR43433:SF5">
    <property type="entry name" value="AB HYDROLASE-1 DOMAIN-CONTAINING PROTEIN"/>
    <property type="match status" value="1"/>
</dbReference>
<dbReference type="Proteomes" id="UP000244223">
    <property type="component" value="Unassembled WGS sequence"/>
</dbReference>
<sequence>MSMQEGKATVGEIELAYDRWGDPQAPAVFLIMGLGAQMLLWPESFCQALVRQGYQVIRFDNRDIGLSSKIKKRSEKQNFWLAMARFQMGLANPAPYNLYDMAADTVGLMSSLGIERAHIIGASMGGMIGQIIAAKYPERVISLGILFSSNNQPLLPPPHPNAFFPLIKGPGAHAPRDMLLDHSVKLFTAIGSPAYRMTPDEIRHFAGGLMDRSFHPAGVKRHFLAVMGTGNLRPLAKYIRVPTLVVHGKEDKLLRPACGKAVAKSIKGARFELIDGMGHDIPNALAPRLADLFASNMIKAA</sequence>
<evidence type="ECO:0000259" key="1">
    <source>
        <dbReference type="Pfam" id="PF00561"/>
    </source>
</evidence>
<organism evidence="2 3">
    <name type="scientific">Agitococcus lubricus</name>
    <dbReference type="NCBI Taxonomy" id="1077255"/>
    <lineage>
        <taxon>Bacteria</taxon>
        <taxon>Pseudomonadati</taxon>
        <taxon>Pseudomonadota</taxon>
        <taxon>Gammaproteobacteria</taxon>
        <taxon>Moraxellales</taxon>
        <taxon>Moraxellaceae</taxon>
        <taxon>Agitococcus</taxon>
    </lineage>
</organism>
<dbReference type="EMBL" id="QAON01000016">
    <property type="protein sequence ID" value="PTQ87873.1"/>
    <property type="molecule type" value="Genomic_DNA"/>
</dbReference>
<dbReference type="SUPFAM" id="SSF53474">
    <property type="entry name" value="alpha/beta-Hydrolases"/>
    <property type="match status" value="1"/>
</dbReference>
<evidence type="ECO:0000313" key="2">
    <source>
        <dbReference type="EMBL" id="PTQ87873.1"/>
    </source>
</evidence>
<dbReference type="InterPro" id="IPR029058">
    <property type="entry name" value="AB_hydrolase_fold"/>
</dbReference>
<proteinExistence type="predicted"/>
<dbReference type="InterPro" id="IPR050471">
    <property type="entry name" value="AB_hydrolase"/>
</dbReference>
<feature type="domain" description="AB hydrolase-1" evidence="1">
    <location>
        <begin position="26"/>
        <end position="281"/>
    </location>
</feature>
<dbReference type="Gene3D" id="3.40.50.1820">
    <property type="entry name" value="alpha/beta hydrolase"/>
    <property type="match status" value="1"/>
</dbReference>
<gene>
    <name evidence="2" type="ORF">C8N29_11639</name>
</gene>
<keyword evidence="3" id="KW-1185">Reference proteome</keyword>